<keyword evidence="8" id="KW-1185">Reference proteome</keyword>
<name>A0A7N2N4N4_QUELO</name>
<dbReference type="EnsemblPlants" id="QL12p030880:mrna">
    <property type="protein sequence ID" value="QL12p030880:mrna"/>
    <property type="gene ID" value="QL12p030880"/>
</dbReference>
<evidence type="ECO:0008006" key="9">
    <source>
        <dbReference type="Google" id="ProtNLM"/>
    </source>
</evidence>
<evidence type="ECO:0000256" key="3">
    <source>
        <dbReference type="ARBA" id="ARBA00022722"/>
    </source>
</evidence>
<evidence type="ECO:0000313" key="7">
    <source>
        <dbReference type="EnsemblPlants" id="QL12p030880:mrna"/>
    </source>
</evidence>
<keyword evidence="3" id="KW-0540">Nuclease</keyword>
<protein>
    <recommendedName>
        <fullName evidence="9">Endonuclease V</fullName>
    </recommendedName>
</protein>
<proteinExistence type="inferred from homology"/>
<dbReference type="FunFam" id="3.30.2170.10:FF:000005">
    <property type="entry name" value="Predicted protein"/>
    <property type="match status" value="1"/>
</dbReference>
<dbReference type="FunCoup" id="A0A7N2N4N4">
    <property type="interactions" value="2187"/>
</dbReference>
<keyword evidence="4" id="KW-0255">Endonuclease</keyword>
<dbReference type="Gene3D" id="3.30.2170.10">
    <property type="entry name" value="archaeoglobus fulgidus dsm 4304 superfamily"/>
    <property type="match status" value="1"/>
</dbReference>
<dbReference type="OMA" id="CGIASHF"/>
<keyword evidence="2" id="KW-0963">Cytoplasm</keyword>
<dbReference type="AlphaFoldDB" id="A0A7N2N4N4"/>
<dbReference type="GO" id="GO:0005737">
    <property type="term" value="C:cytoplasm"/>
    <property type="evidence" value="ECO:0007669"/>
    <property type="project" value="UniProtKB-SubCell"/>
</dbReference>
<dbReference type="CDD" id="cd06559">
    <property type="entry name" value="Endonuclease_V"/>
    <property type="match status" value="1"/>
</dbReference>
<dbReference type="InterPro" id="IPR007581">
    <property type="entry name" value="Endonuclease-V"/>
</dbReference>
<dbReference type="GO" id="GO:0006281">
    <property type="term" value="P:DNA repair"/>
    <property type="evidence" value="ECO:0007669"/>
    <property type="project" value="InterPro"/>
</dbReference>
<dbReference type="Gramene" id="QL12p030880:mrna">
    <property type="protein sequence ID" value="QL12p030880:mrna"/>
    <property type="gene ID" value="QL12p030880"/>
</dbReference>
<evidence type="ECO:0000313" key="8">
    <source>
        <dbReference type="Proteomes" id="UP000594261"/>
    </source>
</evidence>
<dbReference type="Proteomes" id="UP000594261">
    <property type="component" value="Chromosome 12"/>
</dbReference>
<reference evidence="7 8" key="1">
    <citation type="journal article" date="2016" name="G3 (Bethesda)">
        <title>First Draft Assembly and Annotation of the Genome of a California Endemic Oak Quercus lobata Nee (Fagaceae).</title>
        <authorList>
            <person name="Sork V.L."/>
            <person name="Fitz-Gibbon S.T."/>
            <person name="Puiu D."/>
            <person name="Crepeau M."/>
            <person name="Gugger P.F."/>
            <person name="Sherman R."/>
            <person name="Stevens K."/>
            <person name="Langley C.H."/>
            <person name="Pellegrini M."/>
            <person name="Salzberg S.L."/>
        </authorList>
    </citation>
    <scope>NUCLEOTIDE SEQUENCE [LARGE SCALE GENOMIC DNA]</scope>
    <source>
        <strain evidence="7 8">cv. SW786</strain>
    </source>
</reference>
<dbReference type="Pfam" id="PF04493">
    <property type="entry name" value="Endonuclease_5"/>
    <property type="match status" value="1"/>
</dbReference>
<evidence type="ECO:0000256" key="5">
    <source>
        <dbReference type="ARBA" id="ARBA00022801"/>
    </source>
</evidence>
<accession>A0A7N2N4N4</accession>
<feature type="region of interest" description="Disordered" evidence="6">
    <location>
        <begin position="1"/>
        <end position="25"/>
    </location>
</feature>
<evidence type="ECO:0000256" key="2">
    <source>
        <dbReference type="ARBA" id="ARBA00022490"/>
    </source>
</evidence>
<keyword evidence="5" id="KW-0378">Hydrolase</keyword>
<dbReference type="InParanoid" id="A0A7N2N4N4"/>
<evidence type="ECO:0000256" key="6">
    <source>
        <dbReference type="SAM" id="MobiDB-lite"/>
    </source>
</evidence>
<evidence type="ECO:0000256" key="1">
    <source>
        <dbReference type="ARBA" id="ARBA00004496"/>
    </source>
</evidence>
<dbReference type="PANTHER" id="PTHR28511:SF1">
    <property type="entry name" value="ENDONUCLEASE V"/>
    <property type="match status" value="1"/>
</dbReference>
<comment type="subcellular location">
    <subcellularLocation>
        <location evidence="1">Cytoplasm</location>
    </subcellularLocation>
</comment>
<reference evidence="7" key="2">
    <citation type="submission" date="2021-01" db="UniProtKB">
        <authorList>
            <consortium name="EnsemblPlants"/>
        </authorList>
    </citation>
    <scope>IDENTIFICATION</scope>
</reference>
<evidence type="ECO:0000256" key="4">
    <source>
        <dbReference type="ARBA" id="ARBA00022759"/>
    </source>
</evidence>
<dbReference type="GO" id="GO:0016891">
    <property type="term" value="F:RNA endonuclease activity producing 5'-phosphomonoesters, hydrolytic mechanism"/>
    <property type="evidence" value="ECO:0007669"/>
    <property type="project" value="TreeGrafter"/>
</dbReference>
<sequence>MEKAPETGIEESSSPNTSQDDHKQWIEAQDDLKRRLVTEDDFSWKLSKENEEEEEEEVLLRYVGGVDISFSKEDTSVACGTLVVLDMQSQDLQTVYHDHYLVTLTVPYVPGFLAFREAPVLLELLERMKKNAIPFYPQVLMVDGNGILHPRGFGLACHLGVLADLPTIGIGKNLHHVDGLTYSGVRQLLENKENCTENFITLSGCSGKIWGVAMRSTKGSLKPIFISVGHRVSLDTAITIVKMTCKYRVPEPTRQVRLLATRSVIWPQYFITLAQELWDMADIRSREYLRKHQTGMSE</sequence>
<dbReference type="EMBL" id="LRBV02000012">
    <property type="status" value="NOT_ANNOTATED_CDS"/>
    <property type="molecule type" value="Genomic_DNA"/>
</dbReference>
<dbReference type="PANTHER" id="PTHR28511">
    <property type="entry name" value="ENDONUCLEASE V"/>
    <property type="match status" value="1"/>
</dbReference>
<dbReference type="GO" id="GO:0005730">
    <property type="term" value="C:nucleolus"/>
    <property type="evidence" value="ECO:0007669"/>
    <property type="project" value="TreeGrafter"/>
</dbReference>
<organism evidence="7 8">
    <name type="scientific">Quercus lobata</name>
    <name type="common">Valley oak</name>
    <dbReference type="NCBI Taxonomy" id="97700"/>
    <lineage>
        <taxon>Eukaryota</taxon>
        <taxon>Viridiplantae</taxon>
        <taxon>Streptophyta</taxon>
        <taxon>Embryophyta</taxon>
        <taxon>Tracheophyta</taxon>
        <taxon>Spermatophyta</taxon>
        <taxon>Magnoliopsida</taxon>
        <taxon>eudicotyledons</taxon>
        <taxon>Gunneridae</taxon>
        <taxon>Pentapetalae</taxon>
        <taxon>rosids</taxon>
        <taxon>fabids</taxon>
        <taxon>Fagales</taxon>
        <taxon>Fagaceae</taxon>
        <taxon>Quercus</taxon>
    </lineage>
</organism>
<dbReference type="GO" id="GO:0003727">
    <property type="term" value="F:single-stranded RNA binding"/>
    <property type="evidence" value="ECO:0007669"/>
    <property type="project" value="TreeGrafter"/>
</dbReference>
<dbReference type="HAMAP" id="MF_00801">
    <property type="entry name" value="Endonuclease_5"/>
    <property type="match status" value="1"/>
</dbReference>